<dbReference type="InterPro" id="IPR029058">
    <property type="entry name" value="AB_hydrolase_fold"/>
</dbReference>
<dbReference type="RefSeq" id="WP_237092361.1">
    <property type="nucleotide sequence ID" value="NZ_JAKKDL010000002.1"/>
</dbReference>
<feature type="active site" description="Charge relay system" evidence="4">
    <location>
        <position position="136"/>
    </location>
</feature>
<dbReference type="InterPro" id="IPR050960">
    <property type="entry name" value="AB_hydrolase_4_sf"/>
</dbReference>
<dbReference type="PANTHER" id="PTHR10794">
    <property type="entry name" value="ABHYDROLASE DOMAIN-CONTAINING PROTEIN"/>
    <property type="match status" value="1"/>
</dbReference>
<dbReference type="AlphaFoldDB" id="A0AAW5AIS0"/>
<dbReference type="InterPro" id="IPR000952">
    <property type="entry name" value="AB_hydrolase_4_CS"/>
</dbReference>
<keyword evidence="2" id="KW-0719">Serine esterase</keyword>
<evidence type="ECO:0000256" key="2">
    <source>
        <dbReference type="ARBA" id="ARBA00022487"/>
    </source>
</evidence>
<proteinExistence type="inferred from homology"/>
<dbReference type="GO" id="GO:0034338">
    <property type="term" value="F:short-chain carboxylesterase activity"/>
    <property type="evidence" value="ECO:0007669"/>
    <property type="project" value="TreeGrafter"/>
</dbReference>
<dbReference type="Gene3D" id="3.40.50.1820">
    <property type="entry name" value="alpha/beta hydrolase"/>
    <property type="match status" value="1"/>
</dbReference>
<evidence type="ECO:0000256" key="1">
    <source>
        <dbReference type="ARBA" id="ARBA00010884"/>
    </source>
</evidence>
<organism evidence="6 7">
    <name type="scientific">Neisseria lisongii</name>
    <dbReference type="NCBI Taxonomy" id="2912188"/>
    <lineage>
        <taxon>Bacteria</taxon>
        <taxon>Pseudomonadati</taxon>
        <taxon>Pseudomonadota</taxon>
        <taxon>Betaproteobacteria</taxon>
        <taxon>Neisseriales</taxon>
        <taxon>Neisseriaceae</taxon>
        <taxon>Neisseria</taxon>
    </lineage>
</organism>
<name>A0AAW5AIS0_9NEIS</name>
<dbReference type="PANTHER" id="PTHR10794:SF94">
    <property type="entry name" value="ESTERASE YHET-RELATED"/>
    <property type="match status" value="1"/>
</dbReference>
<dbReference type="EMBL" id="JAKKDL010000002">
    <property type="protein sequence ID" value="MCF7529054.1"/>
    <property type="molecule type" value="Genomic_DNA"/>
</dbReference>
<sequence length="325" mass="35239">MLNTAPNPPLWLRNGHADTLFAKLLQPSPPAYRRELLPDSTGQTQVAYDFIDGQDGAPLVVLFHGLEGSSRSHYAAALMHETAKRGWHGVVVHFRSCGGVANRAPVFYHAGDSGEIGFVLHTLQRRYPTVYAAGVSLGGNALAKYLGEAGEAAPVRAAAAVSAPLDLAAAGTRFERGATRLLYTRYFLNTLLPKAQQFLAEHGDMAFQTASALKNCRTLGGFDDLFTAPLHGFADRHDYYRRASCKPYLPFVRRPLLLLNAVNDPFLPPEALPDAAEVSDSVTLLQPPHGGHVGFVGQTAGKLHIRWLPETLLAYFARFEGGQAV</sequence>
<dbReference type="PIRSF" id="PIRSF005211">
    <property type="entry name" value="Ab_hydro_YheT"/>
    <property type="match status" value="1"/>
</dbReference>
<comment type="similarity">
    <text evidence="1">Belongs to the AB hydrolase superfamily. AB hydrolase 4 family.</text>
</comment>
<feature type="domain" description="AB hydrolase-1" evidence="5">
    <location>
        <begin position="58"/>
        <end position="295"/>
    </location>
</feature>
<dbReference type="SUPFAM" id="SSF53474">
    <property type="entry name" value="alpha/beta-Hydrolases"/>
    <property type="match status" value="1"/>
</dbReference>
<reference evidence="6" key="1">
    <citation type="submission" date="2022-01" db="EMBL/GenBank/DDBJ databases">
        <title>Neisseria sp. ZJ104.</title>
        <authorList>
            <person name="Yang C."/>
        </authorList>
    </citation>
    <scope>NUCLEOTIDE SEQUENCE</scope>
    <source>
        <strain evidence="6">ZJ104</strain>
    </source>
</reference>
<dbReference type="PROSITE" id="PS01133">
    <property type="entry name" value="UPF0017"/>
    <property type="match status" value="1"/>
</dbReference>
<dbReference type="Proteomes" id="UP001201397">
    <property type="component" value="Unassembled WGS sequence"/>
</dbReference>
<protein>
    <submittedName>
        <fullName evidence="6">Alpha/beta fold hydrolase</fullName>
    </submittedName>
</protein>
<comment type="caution">
    <text evidence="6">The sequence shown here is derived from an EMBL/GenBank/DDBJ whole genome shotgun (WGS) entry which is preliminary data.</text>
</comment>
<dbReference type="InterPro" id="IPR012020">
    <property type="entry name" value="ABHD4"/>
</dbReference>
<dbReference type="InterPro" id="IPR000073">
    <property type="entry name" value="AB_hydrolase_1"/>
</dbReference>
<accession>A0AAW5AIS0</accession>
<keyword evidence="3 6" id="KW-0378">Hydrolase</keyword>
<evidence type="ECO:0000313" key="7">
    <source>
        <dbReference type="Proteomes" id="UP001201397"/>
    </source>
</evidence>
<feature type="active site" description="Charge relay system" evidence="4">
    <location>
        <position position="292"/>
    </location>
</feature>
<feature type="active site" description="Charge relay system" evidence="4">
    <location>
        <position position="264"/>
    </location>
</feature>
<evidence type="ECO:0000259" key="5">
    <source>
        <dbReference type="Pfam" id="PF00561"/>
    </source>
</evidence>
<gene>
    <name evidence="6" type="ORF">L4H06_02225</name>
</gene>
<evidence type="ECO:0000313" key="6">
    <source>
        <dbReference type="EMBL" id="MCF7529054.1"/>
    </source>
</evidence>
<evidence type="ECO:0000256" key="4">
    <source>
        <dbReference type="PIRSR" id="PIRSR005211-1"/>
    </source>
</evidence>
<evidence type="ECO:0000256" key="3">
    <source>
        <dbReference type="ARBA" id="ARBA00022801"/>
    </source>
</evidence>
<dbReference type="Pfam" id="PF00561">
    <property type="entry name" value="Abhydrolase_1"/>
    <property type="match status" value="1"/>
</dbReference>
<dbReference type="GO" id="GO:0047372">
    <property type="term" value="F:monoacylglycerol lipase activity"/>
    <property type="evidence" value="ECO:0007669"/>
    <property type="project" value="TreeGrafter"/>
</dbReference>